<protein>
    <recommendedName>
        <fullName evidence="4">DUF3040 family protein</fullName>
    </recommendedName>
</protein>
<keyword evidence="1" id="KW-0472">Membrane</keyword>
<gene>
    <name evidence="2" type="ORF">BDK92_1691</name>
</gene>
<name>A0A495JES5_9ACTN</name>
<reference evidence="2 3" key="1">
    <citation type="submission" date="2018-10" db="EMBL/GenBank/DDBJ databases">
        <title>Sequencing the genomes of 1000 actinobacteria strains.</title>
        <authorList>
            <person name="Klenk H.-P."/>
        </authorList>
    </citation>
    <scope>NUCLEOTIDE SEQUENCE [LARGE SCALE GENOMIC DNA]</scope>
    <source>
        <strain evidence="2 3">DSM 45175</strain>
    </source>
</reference>
<dbReference type="Proteomes" id="UP000277671">
    <property type="component" value="Unassembled WGS sequence"/>
</dbReference>
<dbReference type="OrthoDB" id="3397246at2"/>
<dbReference type="EMBL" id="RBKT01000001">
    <property type="protein sequence ID" value="RKR87415.1"/>
    <property type="molecule type" value="Genomic_DNA"/>
</dbReference>
<evidence type="ECO:0000313" key="3">
    <source>
        <dbReference type="Proteomes" id="UP000277671"/>
    </source>
</evidence>
<dbReference type="InterPro" id="IPR021401">
    <property type="entry name" value="DUF3040"/>
</dbReference>
<comment type="caution">
    <text evidence="2">The sequence shown here is derived from an EMBL/GenBank/DDBJ whole genome shotgun (WGS) entry which is preliminary data.</text>
</comment>
<sequence>MLSKEDQRRFDEITRQLRISDPDFVARLSDRVQARRGRLLLLLTVILWSAVPAVVVIGGWVAAVMAPVVLAAASVLAWRVRRLHH</sequence>
<feature type="transmembrane region" description="Helical" evidence="1">
    <location>
        <begin position="39"/>
        <end position="57"/>
    </location>
</feature>
<keyword evidence="3" id="KW-1185">Reference proteome</keyword>
<dbReference type="AlphaFoldDB" id="A0A495JES5"/>
<keyword evidence="1" id="KW-0812">Transmembrane</keyword>
<proteinExistence type="predicted"/>
<evidence type="ECO:0008006" key="4">
    <source>
        <dbReference type="Google" id="ProtNLM"/>
    </source>
</evidence>
<evidence type="ECO:0000313" key="2">
    <source>
        <dbReference type="EMBL" id="RKR87415.1"/>
    </source>
</evidence>
<keyword evidence="1" id="KW-1133">Transmembrane helix</keyword>
<organism evidence="2 3">
    <name type="scientific">Micromonospora pisi</name>
    <dbReference type="NCBI Taxonomy" id="589240"/>
    <lineage>
        <taxon>Bacteria</taxon>
        <taxon>Bacillati</taxon>
        <taxon>Actinomycetota</taxon>
        <taxon>Actinomycetes</taxon>
        <taxon>Micromonosporales</taxon>
        <taxon>Micromonosporaceae</taxon>
        <taxon>Micromonospora</taxon>
    </lineage>
</organism>
<dbReference type="RefSeq" id="WP_121156159.1">
    <property type="nucleotide sequence ID" value="NZ_RBKT01000001.1"/>
</dbReference>
<accession>A0A495JES5</accession>
<evidence type="ECO:0000256" key="1">
    <source>
        <dbReference type="SAM" id="Phobius"/>
    </source>
</evidence>
<dbReference type="Pfam" id="PF11239">
    <property type="entry name" value="DUF3040"/>
    <property type="match status" value="1"/>
</dbReference>